<reference evidence="1" key="1">
    <citation type="journal article" date="2020" name="Stud. Mycol.">
        <title>101 Dothideomycetes genomes: a test case for predicting lifestyles and emergence of pathogens.</title>
        <authorList>
            <person name="Haridas S."/>
            <person name="Albert R."/>
            <person name="Binder M."/>
            <person name="Bloem J."/>
            <person name="Labutti K."/>
            <person name="Salamov A."/>
            <person name="Andreopoulos B."/>
            <person name="Baker S."/>
            <person name="Barry K."/>
            <person name="Bills G."/>
            <person name="Bluhm B."/>
            <person name="Cannon C."/>
            <person name="Castanera R."/>
            <person name="Culley D."/>
            <person name="Daum C."/>
            <person name="Ezra D."/>
            <person name="Gonzalez J."/>
            <person name="Henrissat B."/>
            <person name="Kuo A."/>
            <person name="Liang C."/>
            <person name="Lipzen A."/>
            <person name="Lutzoni F."/>
            <person name="Magnuson J."/>
            <person name="Mondo S."/>
            <person name="Nolan M."/>
            <person name="Ohm R."/>
            <person name="Pangilinan J."/>
            <person name="Park H.-J."/>
            <person name="Ramirez L."/>
            <person name="Alfaro M."/>
            <person name="Sun H."/>
            <person name="Tritt A."/>
            <person name="Yoshinaga Y."/>
            <person name="Zwiers L.-H."/>
            <person name="Turgeon B."/>
            <person name="Goodwin S."/>
            <person name="Spatafora J."/>
            <person name="Crous P."/>
            <person name="Grigoriev I."/>
        </authorList>
    </citation>
    <scope>NUCLEOTIDE SEQUENCE</scope>
    <source>
        <strain evidence="1">CBS 175.79</strain>
    </source>
</reference>
<gene>
    <name evidence="1" type="ORF">BU24DRAFT_425827</name>
</gene>
<sequence>MSGPVPVILAGAVRAVATKVKANLLPEYDAVYASHDLASAQREIPLIISGTLPSSPSLHSQLGSNDFTKPPRAIILGGAWSDQAFQDLKDACAQACDSRDKVPVPFFRADNKLTQQLWAEKKGPAQTSHDYAEAIASRLKAKLREVGIAPDIQEDGSKHGRASFCF</sequence>
<dbReference type="EMBL" id="ML978073">
    <property type="protein sequence ID" value="KAF2012004.1"/>
    <property type="molecule type" value="Genomic_DNA"/>
</dbReference>
<evidence type="ECO:0000313" key="1">
    <source>
        <dbReference type="EMBL" id="KAF2012004.1"/>
    </source>
</evidence>
<proteinExistence type="predicted"/>
<organism evidence="1 2">
    <name type="scientific">Aaosphaeria arxii CBS 175.79</name>
    <dbReference type="NCBI Taxonomy" id="1450172"/>
    <lineage>
        <taxon>Eukaryota</taxon>
        <taxon>Fungi</taxon>
        <taxon>Dikarya</taxon>
        <taxon>Ascomycota</taxon>
        <taxon>Pezizomycotina</taxon>
        <taxon>Dothideomycetes</taxon>
        <taxon>Pleosporomycetidae</taxon>
        <taxon>Pleosporales</taxon>
        <taxon>Pleosporales incertae sedis</taxon>
        <taxon>Aaosphaeria</taxon>
    </lineage>
</organism>
<protein>
    <submittedName>
        <fullName evidence="1">Uncharacterized protein</fullName>
    </submittedName>
</protein>
<dbReference type="GeneID" id="54286226"/>
<dbReference type="RefSeq" id="XP_033380343.1">
    <property type="nucleotide sequence ID" value="XM_033528829.1"/>
</dbReference>
<dbReference type="OrthoDB" id="3649348at2759"/>
<dbReference type="AlphaFoldDB" id="A0A6A5XI56"/>
<evidence type="ECO:0000313" key="2">
    <source>
        <dbReference type="Proteomes" id="UP000799778"/>
    </source>
</evidence>
<accession>A0A6A5XI56</accession>
<name>A0A6A5XI56_9PLEO</name>
<dbReference type="Proteomes" id="UP000799778">
    <property type="component" value="Unassembled WGS sequence"/>
</dbReference>
<keyword evidence="2" id="KW-1185">Reference proteome</keyword>